<dbReference type="HOGENOM" id="CLU_102256_0_0_6"/>
<dbReference type="PANTHER" id="PTHR42801:SF21">
    <property type="entry name" value="BCPB PROTEIN"/>
    <property type="match status" value="1"/>
</dbReference>
<comment type="caution">
    <text evidence="7">The sequence shown here is derived from an EMBL/GenBank/DDBJ whole genome shotgun (WGS) entry which is preliminary data.</text>
</comment>
<dbReference type="GO" id="GO:0008379">
    <property type="term" value="F:thioredoxin peroxidase activity"/>
    <property type="evidence" value="ECO:0007669"/>
    <property type="project" value="TreeGrafter"/>
</dbReference>
<evidence type="ECO:0000313" key="7">
    <source>
        <dbReference type="EMBL" id="ENO16511.1"/>
    </source>
</evidence>
<accession>N6WY28</accession>
<protein>
    <submittedName>
        <fullName evidence="7">Peroxiredoxin</fullName>
    </submittedName>
</protein>
<keyword evidence="2" id="KW-0049">Antioxidant</keyword>
<name>N6WY28_9GAMM</name>
<evidence type="ECO:0000313" key="8">
    <source>
        <dbReference type="Proteomes" id="UP000013165"/>
    </source>
</evidence>
<sequence length="186" mass="20159">MTRQTPFSEGLPVPVDDGACDHLEGMRLPSVPMPSTEGDVVDLSRLSGVVVVYFYPRIGSPDRPTAAGWGDIPGAKGCTPQACDFRDHYGELKALGATVFGASAQSTDEQKEAAGRLELTFPLLHDEGFALAGALKLPTFEFEGNRLIKRLTLIAVDGTIRKVFYPVFPPDGHAEEVIEWIQSNSR</sequence>
<feature type="domain" description="Thioredoxin" evidence="6">
    <location>
        <begin position="22"/>
        <end position="186"/>
    </location>
</feature>
<dbReference type="CDD" id="cd03017">
    <property type="entry name" value="PRX_BCP"/>
    <property type="match status" value="1"/>
</dbReference>
<keyword evidence="1" id="KW-0575">Peroxidase</keyword>
<dbReference type="RefSeq" id="WP_004583021.1">
    <property type="nucleotide sequence ID" value="NZ_AP028878.1"/>
</dbReference>
<keyword evidence="3" id="KW-0560">Oxidoreductase</keyword>
<dbReference type="OrthoDB" id="5296483at2"/>
<dbReference type="InterPro" id="IPR050924">
    <property type="entry name" value="Peroxiredoxin_BCP/PrxQ"/>
</dbReference>
<keyword evidence="4" id="KW-1015">Disulfide bond</keyword>
<evidence type="ECO:0000259" key="6">
    <source>
        <dbReference type="PROSITE" id="PS51352"/>
    </source>
</evidence>
<dbReference type="STRING" id="626887.J057_02335"/>
<keyword evidence="5" id="KW-0676">Redox-active center</keyword>
<dbReference type="Proteomes" id="UP000013165">
    <property type="component" value="Unassembled WGS sequence"/>
</dbReference>
<dbReference type="AlphaFoldDB" id="N6WY28"/>
<dbReference type="SUPFAM" id="SSF52833">
    <property type="entry name" value="Thioredoxin-like"/>
    <property type="match status" value="1"/>
</dbReference>
<dbReference type="InterPro" id="IPR013740">
    <property type="entry name" value="Redoxin"/>
</dbReference>
<dbReference type="PANTHER" id="PTHR42801">
    <property type="entry name" value="THIOREDOXIN-DEPENDENT PEROXIDE REDUCTASE"/>
    <property type="match status" value="1"/>
</dbReference>
<gene>
    <name evidence="7" type="ORF">J057_02335</name>
</gene>
<evidence type="ECO:0000256" key="4">
    <source>
        <dbReference type="ARBA" id="ARBA00023157"/>
    </source>
</evidence>
<dbReference type="Gene3D" id="3.40.30.10">
    <property type="entry name" value="Glutaredoxin"/>
    <property type="match status" value="1"/>
</dbReference>
<dbReference type="eggNOG" id="COG1225">
    <property type="taxonomic scope" value="Bacteria"/>
</dbReference>
<evidence type="ECO:0000256" key="2">
    <source>
        <dbReference type="ARBA" id="ARBA00022862"/>
    </source>
</evidence>
<reference evidence="7 8" key="1">
    <citation type="journal article" date="2013" name="Genome Announc.">
        <title>Genome Sequence of the Polycyclic Aromatic Hydrocarbon-Degrading Bacterium Strain Marinobacter nanhaiticus D15-8WT.</title>
        <authorList>
            <person name="Cui Z."/>
            <person name="Gao W."/>
            <person name="Li Q."/>
            <person name="Xu G."/>
            <person name="Zheng L."/>
        </authorList>
    </citation>
    <scope>NUCLEOTIDE SEQUENCE [LARGE SCALE GENOMIC DNA]</scope>
    <source>
        <strain evidence="7 8">D15-8W</strain>
    </source>
</reference>
<dbReference type="Pfam" id="PF08534">
    <property type="entry name" value="Redoxin"/>
    <property type="match status" value="1"/>
</dbReference>
<dbReference type="PATRIC" id="fig|626887.3.peg.442"/>
<evidence type="ECO:0000256" key="5">
    <source>
        <dbReference type="ARBA" id="ARBA00023284"/>
    </source>
</evidence>
<keyword evidence="8" id="KW-1185">Reference proteome</keyword>
<organism evidence="7 8">
    <name type="scientific">Marinobacter nanhaiticus D15-8W</name>
    <dbReference type="NCBI Taxonomy" id="626887"/>
    <lineage>
        <taxon>Bacteria</taxon>
        <taxon>Pseudomonadati</taxon>
        <taxon>Pseudomonadota</taxon>
        <taxon>Gammaproteobacteria</taxon>
        <taxon>Pseudomonadales</taxon>
        <taxon>Marinobacteraceae</taxon>
        <taxon>Marinobacter</taxon>
    </lineage>
</organism>
<proteinExistence type="predicted"/>
<dbReference type="PROSITE" id="PS51352">
    <property type="entry name" value="THIOREDOXIN_2"/>
    <property type="match status" value="1"/>
</dbReference>
<dbReference type="InterPro" id="IPR036249">
    <property type="entry name" value="Thioredoxin-like_sf"/>
</dbReference>
<dbReference type="GO" id="GO:0005737">
    <property type="term" value="C:cytoplasm"/>
    <property type="evidence" value="ECO:0007669"/>
    <property type="project" value="TreeGrafter"/>
</dbReference>
<evidence type="ECO:0000256" key="3">
    <source>
        <dbReference type="ARBA" id="ARBA00023002"/>
    </source>
</evidence>
<dbReference type="GO" id="GO:0045454">
    <property type="term" value="P:cell redox homeostasis"/>
    <property type="evidence" value="ECO:0007669"/>
    <property type="project" value="TreeGrafter"/>
</dbReference>
<dbReference type="GO" id="GO:0034599">
    <property type="term" value="P:cellular response to oxidative stress"/>
    <property type="evidence" value="ECO:0007669"/>
    <property type="project" value="TreeGrafter"/>
</dbReference>
<dbReference type="EMBL" id="APLQ01000010">
    <property type="protein sequence ID" value="ENO16511.1"/>
    <property type="molecule type" value="Genomic_DNA"/>
</dbReference>
<evidence type="ECO:0000256" key="1">
    <source>
        <dbReference type="ARBA" id="ARBA00022559"/>
    </source>
</evidence>
<dbReference type="InterPro" id="IPR013766">
    <property type="entry name" value="Thioredoxin_domain"/>
</dbReference>